<dbReference type="InterPro" id="IPR013897">
    <property type="entry name" value="Duc1"/>
</dbReference>
<organism evidence="3 4">
    <name type="scientific">Dothistroma septosporum (strain NZE10 / CBS 128990)</name>
    <name type="common">Red band needle blight fungus</name>
    <name type="synonym">Mycosphaerella pini</name>
    <dbReference type="NCBI Taxonomy" id="675120"/>
    <lineage>
        <taxon>Eukaryota</taxon>
        <taxon>Fungi</taxon>
        <taxon>Dikarya</taxon>
        <taxon>Ascomycota</taxon>
        <taxon>Pezizomycotina</taxon>
        <taxon>Dothideomycetes</taxon>
        <taxon>Dothideomycetidae</taxon>
        <taxon>Mycosphaerellales</taxon>
        <taxon>Mycosphaerellaceae</taxon>
        <taxon>Dothistroma</taxon>
    </lineage>
</organism>
<dbReference type="STRING" id="675120.N1PS45"/>
<dbReference type="Pfam" id="PF08588">
    <property type="entry name" value="Duc1"/>
    <property type="match status" value="1"/>
</dbReference>
<name>N1PS45_DOTSN</name>
<protein>
    <recommendedName>
        <fullName evidence="2">Domain of unknown function at the cortex 1 domain-containing protein</fullName>
    </recommendedName>
</protein>
<evidence type="ECO:0000256" key="1">
    <source>
        <dbReference type="SAM" id="MobiDB-lite"/>
    </source>
</evidence>
<dbReference type="PANTHER" id="PTHR34826:SF2">
    <property type="entry name" value="UPF0590 PROTEIN C409.17C"/>
    <property type="match status" value="1"/>
</dbReference>
<dbReference type="AlphaFoldDB" id="N1PS45"/>
<reference evidence="4" key="1">
    <citation type="journal article" date="2012" name="PLoS Genet.">
        <title>The genomes of the fungal plant pathogens Cladosporium fulvum and Dothistroma septosporum reveal adaptation to different hosts and lifestyles but also signatures of common ancestry.</title>
        <authorList>
            <person name="de Wit P.J.G.M."/>
            <person name="van der Burgt A."/>
            <person name="Oekmen B."/>
            <person name="Stergiopoulos I."/>
            <person name="Abd-Elsalam K.A."/>
            <person name="Aerts A.L."/>
            <person name="Bahkali A.H."/>
            <person name="Beenen H.G."/>
            <person name="Chettri P."/>
            <person name="Cox M.P."/>
            <person name="Datema E."/>
            <person name="de Vries R.P."/>
            <person name="Dhillon B."/>
            <person name="Ganley A.R."/>
            <person name="Griffiths S.A."/>
            <person name="Guo Y."/>
            <person name="Hamelin R.C."/>
            <person name="Henrissat B."/>
            <person name="Kabir M.S."/>
            <person name="Jashni M.K."/>
            <person name="Kema G."/>
            <person name="Klaubauf S."/>
            <person name="Lapidus A."/>
            <person name="Levasseur A."/>
            <person name="Lindquist E."/>
            <person name="Mehrabi R."/>
            <person name="Ohm R.A."/>
            <person name="Owen T.J."/>
            <person name="Salamov A."/>
            <person name="Schwelm A."/>
            <person name="Schijlen E."/>
            <person name="Sun H."/>
            <person name="van den Burg H.A."/>
            <person name="van Ham R.C.H.J."/>
            <person name="Zhang S."/>
            <person name="Goodwin S.B."/>
            <person name="Grigoriev I.V."/>
            <person name="Collemare J."/>
            <person name="Bradshaw R.E."/>
        </authorList>
    </citation>
    <scope>NUCLEOTIDE SEQUENCE [LARGE SCALE GENOMIC DNA]</scope>
    <source>
        <strain evidence="4">NZE10 / CBS 128990</strain>
    </source>
</reference>
<evidence type="ECO:0000313" key="3">
    <source>
        <dbReference type="EMBL" id="EME45244.1"/>
    </source>
</evidence>
<dbReference type="Proteomes" id="UP000016933">
    <property type="component" value="Unassembled WGS sequence"/>
</dbReference>
<feature type="region of interest" description="Disordered" evidence="1">
    <location>
        <begin position="344"/>
        <end position="414"/>
    </location>
</feature>
<dbReference type="PANTHER" id="PTHR34826">
    <property type="entry name" value="UPF0590 PROTEIN C409.17C"/>
    <property type="match status" value="1"/>
</dbReference>
<evidence type="ECO:0000313" key="4">
    <source>
        <dbReference type="Proteomes" id="UP000016933"/>
    </source>
</evidence>
<feature type="compositionally biased region" description="Basic and acidic residues" evidence="1">
    <location>
        <begin position="361"/>
        <end position="373"/>
    </location>
</feature>
<dbReference type="HOGENOM" id="CLU_047849_0_1_1"/>
<sequence length="446" mass="49727">MLVLTDGVGSSGQDTGGDERTAEVAVGHLVDNPEAWNIPCLQESDSQQHEQSLHGFTYRRAGSDSVDSQEAEQYRLLVTAGPSYNLKQHKVVHVNGDTPTTIENEFLTAKINVRVRGFKGLPDSCSPTADYFEDPLHQKDQYSLGFSFVPKQDLPSLNAVWGNDLDHPIRDRIPPGFNTAFRIVKEFIDPGLSCDVYADEPWLYGPSLSCWFAFRIGDVYQDSQDFPAPGVLADGADGSGQEVRQKLGLPDNNEKRRKFFLDAKNRELMVFEKGRLYQGDFYNPYLDFANFALKLPGFSLKVIKYIGEKTHCLRYVFKNRETGDIYFNVNFTLLWGEQLRKAQEGGQLEPEQATAGAEATKQAEDRNHKHREDPESDEYQSGGSEEEVHASACSHPAPATMQLHPADHTAAGTDVASKAAVDEIDKLLKNTSTNQQRSGLFLDEVD</sequence>
<dbReference type="EMBL" id="KB446538">
    <property type="protein sequence ID" value="EME45244.1"/>
    <property type="molecule type" value="Genomic_DNA"/>
</dbReference>
<accession>N1PS45</accession>
<dbReference type="OrthoDB" id="2119945at2759"/>
<dbReference type="OMA" id="PGFKYAM"/>
<keyword evidence="4" id="KW-1185">Reference proteome</keyword>
<reference evidence="3 4" key="2">
    <citation type="journal article" date="2012" name="PLoS Pathog.">
        <title>Diverse lifestyles and strategies of plant pathogenesis encoded in the genomes of eighteen Dothideomycetes fungi.</title>
        <authorList>
            <person name="Ohm R.A."/>
            <person name="Feau N."/>
            <person name="Henrissat B."/>
            <person name="Schoch C.L."/>
            <person name="Horwitz B.A."/>
            <person name="Barry K.W."/>
            <person name="Condon B.J."/>
            <person name="Copeland A.C."/>
            <person name="Dhillon B."/>
            <person name="Glaser F."/>
            <person name="Hesse C.N."/>
            <person name="Kosti I."/>
            <person name="LaButti K."/>
            <person name="Lindquist E.A."/>
            <person name="Lucas S."/>
            <person name="Salamov A.A."/>
            <person name="Bradshaw R.E."/>
            <person name="Ciuffetti L."/>
            <person name="Hamelin R.C."/>
            <person name="Kema G.H.J."/>
            <person name="Lawrence C."/>
            <person name="Scott J.A."/>
            <person name="Spatafora J.W."/>
            <person name="Turgeon B.G."/>
            <person name="de Wit P.J.G.M."/>
            <person name="Zhong S."/>
            <person name="Goodwin S.B."/>
            <person name="Grigoriev I.V."/>
        </authorList>
    </citation>
    <scope>NUCLEOTIDE SEQUENCE [LARGE SCALE GENOMIC DNA]</scope>
    <source>
        <strain evidence="4">NZE10 / CBS 128990</strain>
    </source>
</reference>
<feature type="domain" description="Domain of unknown function at the cortex 1" evidence="2">
    <location>
        <begin position="75"/>
        <end position="333"/>
    </location>
</feature>
<dbReference type="eggNOG" id="ENOG502RXNE">
    <property type="taxonomic scope" value="Eukaryota"/>
</dbReference>
<proteinExistence type="predicted"/>
<evidence type="ECO:0000259" key="2">
    <source>
        <dbReference type="Pfam" id="PF08588"/>
    </source>
</evidence>
<gene>
    <name evidence="3" type="ORF">DOTSEDRAFT_61801</name>
</gene>